<name>A0A3D9FYL3_9FLAO</name>
<feature type="coiled-coil region" evidence="1">
    <location>
        <begin position="504"/>
        <end position="607"/>
    </location>
</feature>
<dbReference type="Pfam" id="PF02518">
    <property type="entry name" value="HATPase_c"/>
    <property type="match status" value="1"/>
</dbReference>
<accession>A0A3D9FYL3</accession>
<reference evidence="3 4" key="1">
    <citation type="submission" date="2018-07" db="EMBL/GenBank/DDBJ databases">
        <title>Genomic Encyclopedia of Archaeal and Bacterial Type Strains, Phase II (KMG-II): from individual species to whole genera.</title>
        <authorList>
            <person name="Goeker M."/>
        </authorList>
    </citation>
    <scope>NUCLEOTIDE SEQUENCE [LARGE SCALE GENOMIC DNA]</scope>
    <source>
        <strain evidence="3 4">DSM 25795</strain>
    </source>
</reference>
<evidence type="ECO:0000313" key="4">
    <source>
        <dbReference type="Proteomes" id="UP000257004"/>
    </source>
</evidence>
<dbReference type="SUPFAM" id="SSF55874">
    <property type="entry name" value="ATPase domain of HSP90 chaperone/DNA topoisomerase II/histidine kinase"/>
    <property type="match status" value="2"/>
</dbReference>
<dbReference type="Gene3D" id="3.30.565.10">
    <property type="entry name" value="Histidine kinase-like ATPase, C-terminal domain"/>
    <property type="match status" value="2"/>
</dbReference>
<evidence type="ECO:0000259" key="2">
    <source>
        <dbReference type="Pfam" id="PF02518"/>
    </source>
</evidence>
<gene>
    <name evidence="3" type="ORF">BD847_1967</name>
</gene>
<dbReference type="EMBL" id="QRDQ01000008">
    <property type="protein sequence ID" value="RED25222.1"/>
    <property type="molecule type" value="Genomic_DNA"/>
</dbReference>
<keyword evidence="4" id="KW-1185">Reference proteome</keyword>
<dbReference type="OrthoDB" id="9816482at2"/>
<feature type="domain" description="Histidine kinase/HSP90-like ATPase" evidence="2">
    <location>
        <begin position="733"/>
        <end position="833"/>
    </location>
</feature>
<dbReference type="Proteomes" id="UP000257004">
    <property type="component" value="Unassembled WGS sequence"/>
</dbReference>
<dbReference type="InterPro" id="IPR036890">
    <property type="entry name" value="HATPase_C_sf"/>
</dbReference>
<sequence>MAKVSFRTNAELKSIIGKDLITDDNIAVLELVKNSFDAGSKKVDIIFKNVIHGSNLKSYKNSNESKILISDIGKGMSQFDIENKWLNIAYSEKKEKKEEYGRTLAGNKGVGRFSCDRLGKYLTIYTKQKKDLHYKQLSINWIEFERKDDINLNIQDIQFDLIEIDKDDFFTKTNIESFESGTVLEIKSLREEWDYQKILSLKRQLERLINPNQNYSSLKFDIIINASEYINIEKNKPDYEKINGIVKNQIFEKLNFKVTSIQSKISKDGDYLITILKDRGNTIFTLVEKNRFRLLRNIKTHIYYLNTYSKAYFTKQTGIRPIDFGSISLFINGFRIPPYGDYGDDWLGMEIRKGQGRNRYLGTREVIGRIEVKDNDDVSIDDEDGVFKVISSRSGLINNAIYNELAKSTSPFGFFYKTFRRLERFVVEGINWDSTLEKNTIKIEQEILNNVKWDESKERYSEDSLTRNKRIYNVVHNIIDAKKEELIKLTINKNFVSDLIDEQKDKINNDLEFILEELKNKNLKPNQLQDFLSKLTKSQDELNDFEKSIGENDDLKKLKSELENNLTSIKVQKEELEKQLKEAEDIKNAALEKAKQIADELALEKEKNTYLLTSKRTLSEDAKGLIHNVKQTSKKSKQNAQNLYDAFLENTVKRTQALKWLSTIIYNSDKALKISNLITRANFKANSDYQDVNIVKFIEQYLDLYNIMFEDNDIAFSIESTTEAFWKRISILDISLVLDDLISNSFKAKAKNVKIYITEDENLDLKIIFSDDGEGLSSKFENNSDVIFDLGITTTDGSGIGLNYVRNTLSKMKGNISFIGNNKFLKGASFEILISKLYK</sequence>
<comment type="caution">
    <text evidence="3">The sequence shown here is derived from an EMBL/GenBank/DDBJ whole genome shotgun (WGS) entry which is preliminary data.</text>
</comment>
<dbReference type="RefSeq" id="WP_115888047.1">
    <property type="nucleotide sequence ID" value="NZ_QRDQ01000008.1"/>
</dbReference>
<proteinExistence type="predicted"/>
<evidence type="ECO:0000256" key="1">
    <source>
        <dbReference type="SAM" id="Coils"/>
    </source>
</evidence>
<keyword evidence="3" id="KW-0808">Transferase</keyword>
<dbReference type="InterPro" id="IPR003594">
    <property type="entry name" value="HATPase_dom"/>
</dbReference>
<keyword evidence="3" id="KW-0418">Kinase</keyword>
<protein>
    <submittedName>
        <fullName evidence="3">Histidine kinase/DNA gyrase B/HSP90-like ATPase</fullName>
    </submittedName>
</protein>
<dbReference type="GO" id="GO:0016301">
    <property type="term" value="F:kinase activity"/>
    <property type="evidence" value="ECO:0007669"/>
    <property type="project" value="UniProtKB-KW"/>
</dbReference>
<organism evidence="3 4">
    <name type="scientific">Flavobacterium cutihirudinis</name>
    <dbReference type="NCBI Taxonomy" id="1265740"/>
    <lineage>
        <taxon>Bacteria</taxon>
        <taxon>Pseudomonadati</taxon>
        <taxon>Bacteroidota</taxon>
        <taxon>Flavobacteriia</taxon>
        <taxon>Flavobacteriales</taxon>
        <taxon>Flavobacteriaceae</taxon>
        <taxon>Flavobacterium</taxon>
    </lineage>
</organism>
<dbReference type="Pfam" id="PF13589">
    <property type="entry name" value="HATPase_c_3"/>
    <property type="match status" value="1"/>
</dbReference>
<keyword evidence="1" id="KW-0175">Coiled coil</keyword>
<dbReference type="AlphaFoldDB" id="A0A3D9FYL3"/>
<evidence type="ECO:0000313" key="3">
    <source>
        <dbReference type="EMBL" id="RED25222.1"/>
    </source>
</evidence>